<dbReference type="InterPro" id="IPR040607">
    <property type="entry name" value="ALP_N"/>
</dbReference>
<sequence length="492" mass="53584">MKRGQGGQPRTTASLSVGDQKEEDGQPRTPEIDIARASRTAPDIRSVHRCLTWMLAHPKHPGFTGLLDGRTSSRKVRYKFLISSLLKAEGANQYGTSEEQVMKQLGTNSDSIADIEIAAEGENEAMVKKYAYGHDFGNAEIGGVLTKSSNQVLTRSIPTAFAKIDTNAMKGLGVEMAESLIIQMDGETTSYGVGPVALAQSKDPWTGRGYIQRYATSYSLRGLLAVSGSLITDKEYELEVVTGLPAETYMKNQGLRKEIKAALQGTHKFTLDQGKTWRVAHVSVATVIMEGAGALIAYGGKDGSPQGAGVIDVGGRTTDLYVARGQQPRIEYCKGKPIGVVSVMEMLKQGFEATYDFPLEDLDARNILHAWAAPGRKKKYPPLSIFGKPVEAEVLDRLMNEATMQTAEELEAFVSGAWRQNDSSSKIAAQFSPVLMIGGGTYYFYERLKKSIPHLIRPEDDPVYANARGYAKMAEKYMAKKATETSSAQAQA</sequence>
<organism evidence="3 4">
    <name type="scientific">Ktedonobacter racemifer DSM 44963</name>
    <dbReference type="NCBI Taxonomy" id="485913"/>
    <lineage>
        <taxon>Bacteria</taxon>
        <taxon>Bacillati</taxon>
        <taxon>Chloroflexota</taxon>
        <taxon>Ktedonobacteria</taxon>
        <taxon>Ktedonobacterales</taxon>
        <taxon>Ktedonobacteraceae</taxon>
        <taxon>Ktedonobacter</taxon>
    </lineage>
</organism>
<dbReference type="SUPFAM" id="SSF53067">
    <property type="entry name" value="Actin-like ATPase domain"/>
    <property type="match status" value="2"/>
</dbReference>
<dbReference type="Proteomes" id="UP000004508">
    <property type="component" value="Unassembled WGS sequence"/>
</dbReference>
<name>D6U8T3_KTERA</name>
<proteinExistence type="predicted"/>
<accession>D6U8T3</accession>
<reference evidence="3 4" key="1">
    <citation type="journal article" date="2011" name="Stand. Genomic Sci.">
        <title>Non-contiguous finished genome sequence and contextual data of the filamentous soil bacterium Ktedonobacter racemifer type strain (SOSP1-21).</title>
        <authorList>
            <person name="Chang Y.J."/>
            <person name="Land M."/>
            <person name="Hauser L."/>
            <person name="Chertkov O."/>
            <person name="Del Rio T.G."/>
            <person name="Nolan M."/>
            <person name="Copeland A."/>
            <person name="Tice H."/>
            <person name="Cheng J.F."/>
            <person name="Lucas S."/>
            <person name="Han C."/>
            <person name="Goodwin L."/>
            <person name="Pitluck S."/>
            <person name="Ivanova N."/>
            <person name="Ovchinikova G."/>
            <person name="Pati A."/>
            <person name="Chen A."/>
            <person name="Palaniappan K."/>
            <person name="Mavromatis K."/>
            <person name="Liolios K."/>
            <person name="Brettin T."/>
            <person name="Fiebig A."/>
            <person name="Rohde M."/>
            <person name="Abt B."/>
            <person name="Goker M."/>
            <person name="Detter J.C."/>
            <person name="Woyke T."/>
            <person name="Bristow J."/>
            <person name="Eisen J.A."/>
            <person name="Markowitz V."/>
            <person name="Hugenholtz P."/>
            <person name="Kyrpides N.C."/>
            <person name="Klenk H.P."/>
            <person name="Lapidus A."/>
        </authorList>
    </citation>
    <scope>NUCLEOTIDE SEQUENCE [LARGE SCALE GENOMIC DNA]</scope>
    <source>
        <strain evidence="4">DSM 44963</strain>
    </source>
</reference>
<dbReference type="STRING" id="485913.Krac_0121"/>
<evidence type="ECO:0000313" key="3">
    <source>
        <dbReference type="EMBL" id="EFH79643.1"/>
    </source>
</evidence>
<feature type="compositionally biased region" description="Polar residues" evidence="1">
    <location>
        <begin position="8"/>
        <end position="17"/>
    </location>
</feature>
<evidence type="ECO:0000313" key="4">
    <source>
        <dbReference type="Proteomes" id="UP000004508"/>
    </source>
</evidence>
<comment type="caution">
    <text evidence="3">The sequence shown here is derived from an EMBL/GenBank/DDBJ whole genome shotgun (WGS) entry which is preliminary data.</text>
</comment>
<dbReference type="Gene3D" id="3.30.420.40">
    <property type="match status" value="2"/>
</dbReference>
<dbReference type="InterPro" id="IPR043129">
    <property type="entry name" value="ATPase_NBD"/>
</dbReference>
<evidence type="ECO:0000256" key="1">
    <source>
        <dbReference type="SAM" id="MobiDB-lite"/>
    </source>
</evidence>
<evidence type="ECO:0000259" key="2">
    <source>
        <dbReference type="Pfam" id="PF17989"/>
    </source>
</evidence>
<feature type="compositionally biased region" description="Basic and acidic residues" evidence="1">
    <location>
        <begin position="19"/>
        <end position="31"/>
    </location>
</feature>
<dbReference type="Pfam" id="PF17989">
    <property type="entry name" value="ALP_N"/>
    <property type="match status" value="1"/>
</dbReference>
<gene>
    <name evidence="3" type="ORF">Krac_0121</name>
</gene>
<dbReference type="EMBL" id="ADVG01000006">
    <property type="protein sequence ID" value="EFH79643.1"/>
    <property type="molecule type" value="Genomic_DNA"/>
</dbReference>
<dbReference type="AlphaFoldDB" id="D6U8T3"/>
<protein>
    <recommendedName>
        <fullName evidence="2">Actin-like protein N-terminal domain-containing protein</fullName>
    </recommendedName>
</protein>
<feature type="region of interest" description="Disordered" evidence="1">
    <location>
        <begin position="1"/>
        <end position="31"/>
    </location>
</feature>
<dbReference type="InParanoid" id="D6U8T3"/>
<feature type="domain" description="Actin-like protein N-terminal" evidence="2">
    <location>
        <begin position="133"/>
        <end position="293"/>
    </location>
</feature>
<keyword evidence="4" id="KW-1185">Reference proteome</keyword>